<dbReference type="EMBL" id="CP163440">
    <property type="protein sequence ID" value="XDQ69024.1"/>
    <property type="molecule type" value="Genomic_DNA"/>
</dbReference>
<protein>
    <submittedName>
        <fullName evidence="1">Uncharacterized protein</fullName>
    </submittedName>
</protein>
<proteinExistence type="predicted"/>
<gene>
    <name evidence="1" type="ORF">AB5J50_25485</name>
</gene>
<accession>A0AB39SPI4</accession>
<dbReference type="RefSeq" id="WP_369265768.1">
    <property type="nucleotide sequence ID" value="NZ_CP163440.1"/>
</dbReference>
<organism evidence="1">
    <name type="scientific">Streptomyces sp. R35</name>
    <dbReference type="NCBI Taxonomy" id="3238630"/>
    <lineage>
        <taxon>Bacteria</taxon>
        <taxon>Bacillati</taxon>
        <taxon>Actinomycetota</taxon>
        <taxon>Actinomycetes</taxon>
        <taxon>Kitasatosporales</taxon>
        <taxon>Streptomycetaceae</taxon>
        <taxon>Streptomyces</taxon>
    </lineage>
</organism>
<name>A0AB39SPI4_9ACTN</name>
<dbReference type="AlphaFoldDB" id="A0AB39SPI4"/>
<sequence>MPVVVGPDKREREVGVSSVANILAEKPGKDGKFIWASTPPAFMSLMRSWTS</sequence>
<evidence type="ECO:0000313" key="1">
    <source>
        <dbReference type="EMBL" id="XDQ69024.1"/>
    </source>
</evidence>
<reference evidence="1" key="1">
    <citation type="submission" date="2024-07" db="EMBL/GenBank/DDBJ databases">
        <authorList>
            <person name="Yu S.T."/>
        </authorList>
    </citation>
    <scope>NUCLEOTIDE SEQUENCE</scope>
    <source>
        <strain evidence="1">R35</strain>
    </source>
</reference>